<feature type="region of interest" description="Disordered" evidence="1">
    <location>
        <begin position="222"/>
        <end position="245"/>
    </location>
</feature>
<dbReference type="OrthoDB" id="1921707at2759"/>
<evidence type="ECO:0000313" key="3">
    <source>
        <dbReference type="EMBL" id="CAH9062725.1"/>
    </source>
</evidence>
<name>A0A9P1DYS6_CUSEU</name>
<dbReference type="PANTHER" id="PTHR34960:SF1">
    <property type="entry name" value="EMB|CAB68146.1-RELATED"/>
    <property type="match status" value="1"/>
</dbReference>
<dbReference type="Pfam" id="PF25002">
    <property type="entry name" value="DUF7780"/>
    <property type="match status" value="1"/>
</dbReference>
<feature type="domain" description="DUF7780" evidence="2">
    <location>
        <begin position="116"/>
        <end position="413"/>
    </location>
</feature>
<comment type="caution">
    <text evidence="3">The sequence shown here is derived from an EMBL/GenBank/DDBJ whole genome shotgun (WGS) entry which is preliminary data.</text>
</comment>
<feature type="region of interest" description="Disordered" evidence="1">
    <location>
        <begin position="334"/>
        <end position="353"/>
    </location>
</feature>
<dbReference type="InterPro" id="IPR056682">
    <property type="entry name" value="DUF7780"/>
</dbReference>
<dbReference type="PANTHER" id="PTHR34960">
    <property type="entry name" value="EMB|CAB68146.1-RELATED"/>
    <property type="match status" value="1"/>
</dbReference>
<organism evidence="3 4">
    <name type="scientific">Cuscuta europaea</name>
    <name type="common">European dodder</name>
    <dbReference type="NCBI Taxonomy" id="41803"/>
    <lineage>
        <taxon>Eukaryota</taxon>
        <taxon>Viridiplantae</taxon>
        <taxon>Streptophyta</taxon>
        <taxon>Embryophyta</taxon>
        <taxon>Tracheophyta</taxon>
        <taxon>Spermatophyta</taxon>
        <taxon>Magnoliopsida</taxon>
        <taxon>eudicotyledons</taxon>
        <taxon>Gunneridae</taxon>
        <taxon>Pentapetalae</taxon>
        <taxon>asterids</taxon>
        <taxon>lamiids</taxon>
        <taxon>Solanales</taxon>
        <taxon>Convolvulaceae</taxon>
        <taxon>Cuscuteae</taxon>
        <taxon>Cuscuta</taxon>
        <taxon>Cuscuta subgen. Cuscuta</taxon>
    </lineage>
</organism>
<evidence type="ECO:0000313" key="4">
    <source>
        <dbReference type="Proteomes" id="UP001152484"/>
    </source>
</evidence>
<dbReference type="Proteomes" id="UP001152484">
    <property type="component" value="Unassembled WGS sequence"/>
</dbReference>
<evidence type="ECO:0000259" key="2">
    <source>
        <dbReference type="Pfam" id="PF25002"/>
    </source>
</evidence>
<reference evidence="3" key="1">
    <citation type="submission" date="2022-07" db="EMBL/GenBank/DDBJ databases">
        <authorList>
            <person name="Macas J."/>
            <person name="Novak P."/>
            <person name="Neumann P."/>
        </authorList>
    </citation>
    <scope>NUCLEOTIDE SEQUENCE</scope>
</reference>
<dbReference type="EMBL" id="CAMAPE010000004">
    <property type="protein sequence ID" value="CAH9062725.1"/>
    <property type="molecule type" value="Genomic_DNA"/>
</dbReference>
<protein>
    <recommendedName>
        <fullName evidence="2">DUF7780 domain-containing protein</fullName>
    </recommendedName>
</protein>
<gene>
    <name evidence="3" type="ORF">CEURO_LOCUS1951</name>
</gene>
<evidence type="ECO:0000256" key="1">
    <source>
        <dbReference type="SAM" id="MobiDB-lite"/>
    </source>
</evidence>
<dbReference type="AlphaFoldDB" id="A0A9P1DYS6"/>
<sequence>MKKMSGSTECSRSRGTRFLFVFFPEIETTAVNPSATVTRKKSNHPCPHLFSKLRSSTAAQSTISICALLICITLLLFTLSSFEPTSASSPASRVRSRKLISSSFWVSTSPKHSPEHALQGMGTLHRRGTRAMNELVVAHAVESLTPRELRLFLRLLFRSGLSSKSDLLLIFPPNYSGSFERTVLEENESFLKLVQDSAKDGNLTGFDSAQFMISAKKERESGEPIWGRKTKSNSSSSEEEESESTRLSYGSVVSFDADELDPENSLARFLHTVPMGLRRWSCYPLLLGRLRKSFKHLILVDAKEILLLGDPLSRLKNRSSDSVYVPATLAQPAPARKIPDRTQPSGQKPVSPKIVMGGSRGVRRLSNAVLTEIVQETMLRKKKSSVTESGLFNQLIGNEFLVKSIKLIVLTESIPELSSLTGLSSEVVSSSLLAKISVVRRSSNVDSIALIRKQLCPFSSKSANYNDC</sequence>
<accession>A0A9P1DYS6</accession>
<proteinExistence type="predicted"/>
<keyword evidence="4" id="KW-1185">Reference proteome</keyword>